<feature type="region of interest" description="Disordered" evidence="1">
    <location>
        <begin position="2165"/>
        <end position="2198"/>
    </location>
</feature>
<feature type="compositionally biased region" description="Basic and acidic residues" evidence="1">
    <location>
        <begin position="1907"/>
        <end position="1927"/>
    </location>
</feature>
<dbReference type="STRING" id="8932.A0A2I0M6S5"/>
<feature type="compositionally biased region" description="Polar residues" evidence="1">
    <location>
        <begin position="2345"/>
        <end position="2357"/>
    </location>
</feature>
<comment type="caution">
    <text evidence="3">The sequence shown here is derived from an EMBL/GenBank/DDBJ whole genome shotgun (WGS) entry which is preliminary data.</text>
</comment>
<evidence type="ECO:0000259" key="2">
    <source>
        <dbReference type="Pfam" id="PF25281"/>
    </source>
</evidence>
<feature type="compositionally biased region" description="Low complexity" evidence="1">
    <location>
        <begin position="2387"/>
        <end position="2396"/>
    </location>
</feature>
<feature type="compositionally biased region" description="Basic and acidic residues" evidence="1">
    <location>
        <begin position="1396"/>
        <end position="1405"/>
    </location>
</feature>
<evidence type="ECO:0000256" key="1">
    <source>
        <dbReference type="SAM" id="MobiDB-lite"/>
    </source>
</evidence>
<dbReference type="InParanoid" id="A0A2I0M6S5"/>
<dbReference type="GO" id="GO:0005874">
    <property type="term" value="C:microtubule"/>
    <property type="evidence" value="ECO:0007669"/>
    <property type="project" value="InterPro"/>
</dbReference>
<feature type="compositionally biased region" description="Basic and acidic residues" evidence="1">
    <location>
        <begin position="1494"/>
        <end position="1509"/>
    </location>
</feature>
<feature type="compositionally biased region" description="Basic and acidic residues" evidence="1">
    <location>
        <begin position="676"/>
        <end position="700"/>
    </location>
</feature>
<dbReference type="InterPro" id="IPR026074">
    <property type="entry name" value="MAP1"/>
</dbReference>
<feature type="region of interest" description="Disordered" evidence="1">
    <location>
        <begin position="920"/>
        <end position="1029"/>
    </location>
</feature>
<feature type="compositionally biased region" description="Polar residues" evidence="1">
    <location>
        <begin position="946"/>
        <end position="955"/>
    </location>
</feature>
<feature type="compositionally biased region" description="Polar residues" evidence="1">
    <location>
        <begin position="1093"/>
        <end position="1102"/>
    </location>
</feature>
<dbReference type="GO" id="GO:0000226">
    <property type="term" value="P:microtubule cytoskeleton organization"/>
    <property type="evidence" value="ECO:0007669"/>
    <property type="project" value="InterPro"/>
</dbReference>
<dbReference type="GO" id="GO:0005875">
    <property type="term" value="C:microtubule associated complex"/>
    <property type="evidence" value="ECO:0007669"/>
    <property type="project" value="TreeGrafter"/>
</dbReference>
<protein>
    <submittedName>
        <fullName evidence="3">Microtubule-associated protein 1A</fullName>
    </submittedName>
</protein>
<dbReference type="PANTHER" id="PTHR13843:SF6">
    <property type="entry name" value="MICROTUBULE-ASSOCIATED PROTEIN 1A"/>
    <property type="match status" value="1"/>
</dbReference>
<feature type="region of interest" description="Disordered" evidence="1">
    <location>
        <begin position="1939"/>
        <end position="2008"/>
    </location>
</feature>
<sequence>MDGVSEFAEYVSETVDVPSPFDLLEPPTSGGFLKLSKPCCYIFPGGRGDSALFAVNGFNILVDGGSDRKSCFWKLVRHLDRIDSILLTHIGADNLPGINGLLQRKVAEQEEEQSQGSTNYSDWMKNLISPELGVVFFNVPEKLKMPESSMKVKRSIEEACLTLQYLNRLGIKSEPLYRVVSSTIEPITLFHKMGVGKLDMYILNPVKDSKEMQFLMQKWAGNSKAKTGIILASGKEGEISVPYLTSITALVVWLPASPTEKIVRVLFPGNAPQNKILEGLEKLKHLDFLRYPVATQKDITSGIPPPVLKQTKIKQRTDSKESLKSSPKPSMTKQAKKEEAVEEGIKEVKAEVIKDAKIEKKVKEHSEKIPEKPVKHEKIKTETSDALKAEKRKLAKDKVGKKHLKEKVSKLEEKKDKEKKEIKKEKKDLKKDDGKKEEKKDSKKEDKKKETKPEPKKISKPDLKPFTPEVRKTLYKAKVPGRLKTEKIKVKPEKETAADLKMSPMEKAPVPVEPGETPAAEQRLVLSSPEDLTKDFEELKHEEKGALQATQEMSETEVSDKIMRVPETEMKDSADIIAQSCLEVDLVLKTTITGQGVTTTDTEKESPAEEKAVHQLELRAGHAEKIEDERRTDEDRDTRYCEGKAEQDEEVQLFPGQEQSPSQTDLSAKATWSSAFREEEKEEEEKISLDRKQREAETKTCESGTEVQEEGEKEKREDVIEKAELEEKEEKHMKAEEKVEKHRHFYGLNQDEREDKIFTTTEKEKEFSDVGEKDKFLGKDVTKEESYLSSPPAPPGATAEHVSYIQDETIPGYSETEQTISDEEIHDEQEERIPHLKYDVNAYDISVPDHPGSFEAIHGIQAMPAADLSAKGYAGQESEILAYPTNIVAAPLAEEEHISSATSITECDKLSSFATSVAEDQSVASLTAPQTEETGKSSLLLDPVNSMPSSRTEATQGLDYVPSAGTISPTSSLEEDKCFKSPPPEDFHALAEGERKLEAQKKDLHEEAEDEEEEEDGTPNIEMPEKLRGHYNAPIFAHQGCPENVLSSVPTEVMQTSGLPLPTEETPFSQVDSAEAEERCMSPDDSTVKMASPTPSGPTSAGHTPFHQSPVEEKLETVDSDLFEKQTGTAAKKLEGPTSAVVKGVKGEPLREEEVSAAKYGHETEVPGAVQHEQDSGSDVPVSPGQEVQEAPVGKEELPWLSYHKQDTVVIEEEDERPVLPRPSTDVLLEPEEAQGTKTMTESITGFAKHLSFEPFSAIETSLGSMDPPQFTSQSKSESDKSSPDDTKSVSFTERSMGKEKSSDIYVKGVTTEEEKLLYVTGDTSEEEKSSHVSIKDISPEDTKSISLTESPSKEISSDLFVKGISPEDIKSLSFTEEIPAKEKVMSDLTDKFPSEAAKSIDFREQSPPTYEKSLKISAKELSKDVSKSVPCPESCSVKDMSPRDTSSEEMSPDDSSLFSAAEKGPFRGRTASLDSQEVSPDAKGLYFAESSPTEDKMSSHISEEGVKSCRIKEAQEEKSLEMEDFYMKDLNYEKKVWFPEEVEEIPAQGRRQRYDKERESTFLDEVPEHETKSFPKTGEGEIPSPAVPGGHPWTRAEGDVWGSAFAYLQEEAETGKGGQVSSEEDEDLHHAEDKSMLLQAEADSLKMKSCDYKQDTQMSTKPTPETKEVETVPAAINLPEKIQMESSPLSSRYVSGEENQVKALTGDKERQELLLTSKQDYSYLDDDEKAALDIYAKSLDQALMASPLSVTAAALDKDIDTTPEKERPYKSDQCKPPLREEVLPKDTGKKSDIGGLYQEGDCKYKSDRKIEDDCKSTEGLYGPTGKKEQMAAALTLLQSARPAEYDYTAASPEESAVVSGQHPQSPPGQGPCPERSAATGRAEAAGSASQVTPSRSSPEPLSCEDSSVRQEQEEREPTPYPDERSFKYADVYEKIIVSGAGPSPFTPKGADGPGHTDRVPVTAPISQKGQSFQVSAKEEESCLYTSAEKELSSPASPKEKAESAFDYTDIHERYLPLSEKDKPRISEGQEKLKVSAVLPEELDSELHPSSASTAFASPTDTSDTFYQEKPAAYIDAACPDENIILSSQEQISLSLKSASPHPKDAYYEKAGRGEESMSDPELEKGAKEKSEKESRLHSPAEAAGTVYAHISAMDKFHVPEPLLQSKCQGSISPSSTASSPSDPGWKEEYGSRETASATVVETYVAGYSDLPDRGREELASEMCHLRQDSSQKREVAEKSTKESHFCVTDYPSAAEVSESQEQAIYLKSSGQETHKKGPMAEGEGTDSSSGFECSLLGKTETSSMFRHDQTSASHLGGISLPLKVPCALLSDQRKKDEYLEVSEKTSSLDSSFTKFSPLSPYEEDKLFSKAVDRESVPQQQLKDDSSSLSEEPSSEATTPVIPAAAESFYSPVLSMCTSAGVEPGTRNLWDVSPHIPDNAVKTHTAETKDFVFAEEHGSPFTSGMGDGISPCRKEGQSSQPTPFSEEKQQQPCVSSPEQKAPFAEQLMTLTSLPDVLTSFPHHQHEDETTANGPTEVSTSLQAFQSTYHAAEAKDEKTCPDSDSSFSPCAGKEDTERQSRPSSLMSPEQSFQPFFPDVHRGRKTEDRGDASHEMEPHLGGSFDCEQKFSSCEYKHRKGELSPSFINPSPHELSEDSDLSQEDGHPSVQGRQPHTSRSPMQSATVEETPPTSVSDSGTSQSDSDVPPETEECPSITADANMDSDEDADFLPVDKAVGNAHHASSRSSHDPQPVPMVDPHPHPPHPDVCMVDPDVLANEQSLGRTDKISKKDIKEKNKGVRKPLSKAKSSSPARKLDVKGKRSPTPVKQPSDKSPKSVTAKKERDGGEKPKPRNALAQPPHTEDELSRSSHSNPGKSLVNGIKANPASNSPKSSLPVPMGPPVYVDLAYIPNHCSGKNTDPEFFKRIRASYYVVSGNDAANGEPSRAVLDALLEGKSQWGENLQVTLIPTHDTEVTREWYQQTHEKQQELNIMVLASSSTVVMQDESFPACKIEF</sequence>
<dbReference type="OrthoDB" id="5371837at2759"/>
<evidence type="ECO:0000313" key="3">
    <source>
        <dbReference type="EMBL" id="PKK25382.1"/>
    </source>
</evidence>
<feature type="compositionally biased region" description="Low complexity" evidence="1">
    <location>
        <begin position="2171"/>
        <end position="2184"/>
    </location>
</feature>
<feature type="compositionally biased region" description="Basic and acidic residues" evidence="1">
    <location>
        <begin position="974"/>
        <end position="1005"/>
    </location>
</feature>
<dbReference type="PANTHER" id="PTHR13843">
    <property type="entry name" value="MICROTUBULE-ASSOCIATED PROTEIN"/>
    <property type="match status" value="1"/>
</dbReference>
<keyword evidence="4" id="KW-1185">Reference proteome</keyword>
<feature type="compositionally biased region" description="Polar residues" evidence="1">
    <location>
        <begin position="2668"/>
        <end position="2684"/>
    </location>
</feature>
<feature type="region of interest" description="Disordered" evidence="1">
    <location>
        <begin position="300"/>
        <end position="341"/>
    </location>
</feature>
<feature type="region of interest" description="Disordered" evidence="1">
    <location>
        <begin position="2639"/>
        <end position="2895"/>
    </location>
</feature>
<feature type="region of interest" description="Disordered" evidence="1">
    <location>
        <begin position="2096"/>
        <end position="2142"/>
    </location>
</feature>
<feature type="region of interest" description="Disordered" evidence="1">
    <location>
        <begin position="1212"/>
        <end position="1243"/>
    </location>
</feature>
<feature type="compositionally biased region" description="Basic and acidic residues" evidence="1">
    <location>
        <begin position="361"/>
        <end position="389"/>
    </location>
</feature>
<feature type="compositionally biased region" description="Polar residues" evidence="1">
    <location>
        <begin position="1890"/>
        <end position="1900"/>
    </location>
</feature>
<dbReference type="InterPro" id="IPR057480">
    <property type="entry name" value="MAP1A/B/S-like_MBL"/>
</dbReference>
<feature type="compositionally biased region" description="Basic and acidic residues" evidence="1">
    <location>
        <begin position="2782"/>
        <end position="2796"/>
    </location>
</feature>
<gene>
    <name evidence="3" type="primary">MAP1A</name>
    <name evidence="3" type="ORF">A306_00006900</name>
</gene>
<feature type="region of interest" description="Disordered" evidence="1">
    <location>
        <begin position="1490"/>
        <end position="1509"/>
    </location>
</feature>
<feature type="region of interest" description="Disordered" evidence="1">
    <location>
        <begin position="2456"/>
        <end position="2624"/>
    </location>
</feature>
<organism evidence="3 4">
    <name type="scientific">Columba livia</name>
    <name type="common">Rock dove</name>
    <dbReference type="NCBI Taxonomy" id="8932"/>
    <lineage>
        <taxon>Eukaryota</taxon>
        <taxon>Metazoa</taxon>
        <taxon>Chordata</taxon>
        <taxon>Craniata</taxon>
        <taxon>Vertebrata</taxon>
        <taxon>Euteleostomi</taxon>
        <taxon>Archelosauria</taxon>
        <taxon>Archosauria</taxon>
        <taxon>Dinosauria</taxon>
        <taxon>Saurischia</taxon>
        <taxon>Theropoda</taxon>
        <taxon>Coelurosauria</taxon>
        <taxon>Aves</taxon>
        <taxon>Neognathae</taxon>
        <taxon>Neoaves</taxon>
        <taxon>Columbimorphae</taxon>
        <taxon>Columbiformes</taxon>
        <taxon>Columbidae</taxon>
        <taxon>Columba</taxon>
    </lineage>
</organism>
<feature type="compositionally biased region" description="Basic and acidic residues" evidence="1">
    <location>
        <begin position="710"/>
        <end position="740"/>
    </location>
</feature>
<feature type="compositionally biased region" description="Low complexity" evidence="1">
    <location>
        <begin position="1872"/>
        <end position="1889"/>
    </location>
</feature>
<dbReference type="GO" id="GO:0003779">
    <property type="term" value="F:actin binding"/>
    <property type="evidence" value="ECO:0007669"/>
    <property type="project" value="TreeGrafter"/>
</dbReference>
<feature type="compositionally biased region" description="Basic and acidic residues" evidence="1">
    <location>
        <begin position="406"/>
        <end position="463"/>
    </location>
</feature>
<dbReference type="GO" id="GO:0031114">
    <property type="term" value="P:regulation of microtubule depolymerization"/>
    <property type="evidence" value="ECO:0007669"/>
    <property type="project" value="TreeGrafter"/>
</dbReference>
<dbReference type="GO" id="GO:0043025">
    <property type="term" value="C:neuronal cell body"/>
    <property type="evidence" value="ECO:0007669"/>
    <property type="project" value="TreeGrafter"/>
</dbReference>
<proteinExistence type="predicted"/>
<feature type="compositionally biased region" description="Acidic residues" evidence="1">
    <location>
        <begin position="1006"/>
        <end position="1017"/>
    </location>
</feature>
<feature type="compositionally biased region" description="Basic and acidic residues" evidence="1">
    <location>
        <begin position="2363"/>
        <end position="2386"/>
    </location>
</feature>
<feature type="region of interest" description="Disordered" evidence="1">
    <location>
        <begin position="1056"/>
        <end position="1114"/>
    </location>
</feature>
<dbReference type="GO" id="GO:0030425">
    <property type="term" value="C:dendrite"/>
    <property type="evidence" value="ECO:0007669"/>
    <property type="project" value="TreeGrafter"/>
</dbReference>
<feature type="region of interest" description="Disordered" evidence="1">
    <location>
        <begin position="361"/>
        <end position="469"/>
    </location>
</feature>
<dbReference type="KEGG" id="clv:102090068"/>
<dbReference type="Proteomes" id="UP000053872">
    <property type="component" value="Unassembled WGS sequence"/>
</dbReference>
<dbReference type="SUPFAM" id="SSF56281">
    <property type="entry name" value="Metallo-hydrolase/oxidoreductase"/>
    <property type="match status" value="1"/>
</dbReference>
<feature type="compositionally biased region" description="Basic and acidic residues" evidence="1">
    <location>
        <begin position="2551"/>
        <end position="2560"/>
    </location>
</feature>
<feature type="region of interest" description="Disordered" evidence="1">
    <location>
        <begin position="2339"/>
        <end position="2401"/>
    </location>
</feature>
<dbReference type="EMBL" id="AKCR02000033">
    <property type="protein sequence ID" value="PKK25382.1"/>
    <property type="molecule type" value="Genomic_DNA"/>
</dbReference>
<feature type="domain" description="Microtubule-associated protein 1A/B/S-like MBL-like" evidence="2">
    <location>
        <begin position="18"/>
        <end position="300"/>
    </location>
</feature>
<feature type="compositionally biased region" description="Basic residues" evidence="1">
    <location>
        <begin position="390"/>
        <end position="405"/>
    </location>
</feature>
<feature type="region of interest" description="Disordered" evidence="1">
    <location>
        <begin position="1259"/>
        <end position="1307"/>
    </location>
</feature>
<accession>A0A2I0M6S5</accession>
<feature type="compositionally biased region" description="Basic and acidic residues" evidence="1">
    <location>
        <begin position="2828"/>
        <end position="2849"/>
    </location>
</feature>
<feature type="region of interest" description="Disordered" evidence="1">
    <location>
        <begin position="2219"/>
        <end position="2295"/>
    </location>
</feature>
<feature type="region of interest" description="Disordered" evidence="1">
    <location>
        <begin position="486"/>
        <end position="527"/>
    </location>
</feature>
<feature type="compositionally biased region" description="Basic and acidic residues" evidence="1">
    <location>
        <begin position="1553"/>
        <end position="1574"/>
    </location>
</feature>
<feature type="compositionally biased region" description="Polar residues" evidence="1">
    <location>
        <begin position="920"/>
        <end position="932"/>
    </location>
</feature>
<feature type="compositionally biased region" description="Basic and acidic residues" evidence="1">
    <location>
        <begin position="1758"/>
        <end position="1793"/>
    </location>
</feature>
<feature type="compositionally biased region" description="Basic and acidic residues" evidence="1">
    <location>
        <begin position="2219"/>
        <end position="2245"/>
    </location>
</feature>
<feature type="region of interest" description="Disordered" evidence="1">
    <location>
        <begin position="1610"/>
        <end position="1636"/>
    </location>
</feature>
<evidence type="ECO:0000313" key="4">
    <source>
        <dbReference type="Proteomes" id="UP000053872"/>
    </source>
</evidence>
<feature type="region of interest" description="Disordered" evidence="1">
    <location>
        <begin position="1846"/>
        <end position="1927"/>
    </location>
</feature>
<feature type="compositionally biased region" description="Polar residues" evidence="1">
    <location>
        <begin position="1965"/>
        <end position="1975"/>
    </location>
</feature>
<feature type="compositionally biased region" description="Basic and acidic residues" evidence="1">
    <location>
        <begin position="486"/>
        <end position="498"/>
    </location>
</feature>
<feature type="region of interest" description="Disordered" evidence="1">
    <location>
        <begin position="1547"/>
        <end position="1596"/>
    </location>
</feature>
<feature type="compositionally biased region" description="Polar residues" evidence="1">
    <location>
        <begin position="2530"/>
        <end position="2548"/>
    </location>
</feature>
<reference evidence="3 4" key="1">
    <citation type="journal article" date="2013" name="Science">
        <title>Genomic diversity and evolution of the head crest in the rock pigeon.</title>
        <authorList>
            <person name="Shapiro M.D."/>
            <person name="Kronenberg Z."/>
            <person name="Li C."/>
            <person name="Domyan E.T."/>
            <person name="Pan H."/>
            <person name="Campbell M."/>
            <person name="Tan H."/>
            <person name="Huff C.D."/>
            <person name="Hu H."/>
            <person name="Vickrey A.I."/>
            <person name="Nielsen S.C."/>
            <person name="Stringham S.A."/>
            <person name="Hu H."/>
            <person name="Willerslev E."/>
            <person name="Gilbert M.T."/>
            <person name="Yandell M."/>
            <person name="Zhang G."/>
            <person name="Wang J."/>
        </authorList>
    </citation>
    <scope>NUCLEOTIDE SEQUENCE [LARGE SCALE GENOMIC DNA]</scope>
    <source>
        <tissue evidence="3">Blood</tissue>
    </source>
</reference>
<feature type="region of interest" description="Disordered" evidence="1">
    <location>
        <begin position="593"/>
        <end position="747"/>
    </location>
</feature>
<feature type="region of interest" description="Disordered" evidence="1">
    <location>
        <begin position="1319"/>
        <end position="1351"/>
    </location>
</feature>
<feature type="compositionally biased region" description="Low complexity" evidence="1">
    <location>
        <begin position="2049"/>
        <end position="2064"/>
    </location>
</feature>
<feature type="compositionally biased region" description="Polar residues" evidence="1">
    <location>
        <begin position="2580"/>
        <end position="2592"/>
    </location>
</feature>
<dbReference type="GO" id="GO:0008017">
    <property type="term" value="F:microtubule binding"/>
    <property type="evidence" value="ECO:0007669"/>
    <property type="project" value="InterPro"/>
</dbReference>
<name>A0A2I0M6S5_COLLI</name>
<feature type="compositionally biased region" description="Basic and acidic residues" evidence="1">
    <location>
        <begin position="1327"/>
        <end position="1344"/>
    </location>
</feature>
<dbReference type="GO" id="GO:0045202">
    <property type="term" value="C:synapse"/>
    <property type="evidence" value="ECO:0007669"/>
    <property type="project" value="TreeGrafter"/>
</dbReference>
<feature type="region of interest" description="Disordered" evidence="1">
    <location>
        <begin position="1758"/>
        <end position="1800"/>
    </location>
</feature>
<dbReference type="GO" id="GO:0005829">
    <property type="term" value="C:cytosol"/>
    <property type="evidence" value="ECO:0007669"/>
    <property type="project" value="TreeGrafter"/>
</dbReference>
<dbReference type="Pfam" id="PF25281">
    <property type="entry name" value="MBL_MAP1B"/>
    <property type="match status" value="1"/>
</dbReference>
<dbReference type="GO" id="GO:0007409">
    <property type="term" value="P:axonogenesis"/>
    <property type="evidence" value="ECO:0007669"/>
    <property type="project" value="TreeGrafter"/>
</dbReference>
<feature type="region of interest" description="Disordered" evidence="1">
    <location>
        <begin position="1164"/>
        <end position="1200"/>
    </location>
</feature>
<feature type="compositionally biased region" description="Basic and acidic residues" evidence="1">
    <location>
        <begin position="1277"/>
        <end position="1288"/>
    </location>
</feature>
<feature type="compositionally biased region" description="Basic and acidic residues" evidence="1">
    <location>
        <begin position="1988"/>
        <end position="2008"/>
    </location>
</feature>
<feature type="compositionally biased region" description="Low complexity" evidence="1">
    <location>
        <begin position="2690"/>
        <end position="2703"/>
    </location>
</feature>
<feature type="compositionally biased region" description="Basic and acidic residues" evidence="1">
    <location>
        <begin position="2102"/>
        <end position="2139"/>
    </location>
</feature>
<feature type="compositionally biased region" description="Polar residues" evidence="1">
    <location>
        <begin position="657"/>
        <end position="674"/>
    </location>
</feature>
<feature type="compositionally biased region" description="Basic and acidic residues" evidence="1">
    <location>
        <begin position="2597"/>
        <end position="2616"/>
    </location>
</feature>
<dbReference type="GO" id="GO:0016358">
    <property type="term" value="P:dendrite development"/>
    <property type="evidence" value="ECO:0007669"/>
    <property type="project" value="TreeGrafter"/>
</dbReference>
<feature type="region of interest" description="Disordered" evidence="1">
    <location>
        <begin position="1421"/>
        <end position="1480"/>
    </location>
</feature>
<feature type="region of interest" description="Disordered" evidence="1">
    <location>
        <begin position="2044"/>
        <end position="2064"/>
    </location>
</feature>
<feature type="compositionally biased region" description="Basic and acidic residues" evidence="1">
    <location>
        <begin position="601"/>
        <end position="646"/>
    </location>
</feature>
<dbReference type="InterPro" id="IPR036866">
    <property type="entry name" value="RibonucZ/Hydroxyglut_hydro"/>
</dbReference>
<feature type="region of interest" description="Disordered" evidence="1">
    <location>
        <begin position="1396"/>
        <end position="1415"/>
    </location>
</feature>